<reference evidence="3 4" key="1">
    <citation type="submission" date="2018-11" db="EMBL/GenBank/DDBJ databases">
        <authorList>
            <person name="Peiro R."/>
            <person name="Begona"/>
            <person name="Cbmso G."/>
            <person name="Lopez M."/>
            <person name="Gonzalez S."/>
            <person name="Sacristan E."/>
            <person name="Castillo E."/>
        </authorList>
    </citation>
    <scope>NUCLEOTIDE SEQUENCE [LARGE SCALE GENOMIC DNA]</scope>
    <source>
        <strain evidence="3">Brev_genome</strain>
    </source>
</reference>
<dbReference type="EMBL" id="UXHF01000118">
    <property type="protein sequence ID" value="VDC48765.1"/>
    <property type="molecule type" value="Genomic_DNA"/>
</dbReference>
<reference evidence="2 5" key="2">
    <citation type="submission" date="2020-01" db="EMBL/GenBank/DDBJ databases">
        <authorList>
            <person name="Wang S."/>
        </authorList>
    </citation>
    <scope>NUCLEOTIDE SEQUENCE [LARGE SCALE GENOMIC DNA]</scope>
    <source>
        <strain evidence="2 5">D151-2-6</strain>
    </source>
</reference>
<proteinExistence type="predicted"/>
<gene>
    <name evidence="3" type="ORF">BREV_BREV_03301</name>
    <name evidence="2" type="ORF">GYM46_09620</name>
</gene>
<evidence type="ECO:0000313" key="5">
    <source>
        <dbReference type="Proteomes" id="UP000501325"/>
    </source>
</evidence>
<keyword evidence="4" id="KW-1185">Reference proteome</keyword>
<sequence length="169" mass="16531">MIRRLAASAALVLLCLAGCDDRSRTEKAPAQASLAAPDQMTAPASPSEGEAAPAPEAMTADIPAAPGAPAYAALYPGAALDQPATTAAGPDGEGGLVTFTTAATPDEVVAFYRTRAEEAGLTSVMGMNQGDARAYGAAGGQAGATNLQVVAAPGAGGETSVQLSWSAGL</sequence>
<dbReference type="Proteomes" id="UP000501325">
    <property type="component" value="Chromosome"/>
</dbReference>
<feature type="compositionally biased region" description="Low complexity" evidence="1">
    <location>
        <begin position="42"/>
        <end position="55"/>
    </location>
</feature>
<evidence type="ECO:0000313" key="4">
    <source>
        <dbReference type="Proteomes" id="UP000289220"/>
    </source>
</evidence>
<evidence type="ECO:0000313" key="3">
    <source>
        <dbReference type="EMBL" id="VDC48765.1"/>
    </source>
</evidence>
<organism evidence="3 4">
    <name type="scientific">Brevundimonas mediterranea</name>
    <dbReference type="NCBI Taxonomy" id="74329"/>
    <lineage>
        <taxon>Bacteria</taxon>
        <taxon>Pseudomonadati</taxon>
        <taxon>Pseudomonadota</taxon>
        <taxon>Alphaproteobacteria</taxon>
        <taxon>Caulobacterales</taxon>
        <taxon>Caulobacteraceae</taxon>
        <taxon>Brevundimonas</taxon>
    </lineage>
</organism>
<dbReference type="EMBL" id="CP048751">
    <property type="protein sequence ID" value="QIH73185.1"/>
    <property type="molecule type" value="Genomic_DNA"/>
</dbReference>
<protein>
    <submittedName>
        <fullName evidence="3">Uncharacterized protein</fullName>
    </submittedName>
</protein>
<dbReference type="RefSeq" id="WP_035310603.1">
    <property type="nucleotide sequence ID" value="NZ_CP048751.1"/>
</dbReference>
<dbReference type="AlphaFoldDB" id="A0A6G7EHU5"/>
<evidence type="ECO:0000313" key="2">
    <source>
        <dbReference type="EMBL" id="QIH73185.1"/>
    </source>
</evidence>
<dbReference type="KEGG" id="bmed:GYM46_09620"/>
<dbReference type="Proteomes" id="UP000289220">
    <property type="component" value="Unassembled WGS sequence"/>
</dbReference>
<feature type="region of interest" description="Disordered" evidence="1">
    <location>
        <begin position="28"/>
        <end position="55"/>
    </location>
</feature>
<evidence type="ECO:0000256" key="1">
    <source>
        <dbReference type="SAM" id="MobiDB-lite"/>
    </source>
</evidence>
<accession>A0A6G7EHU5</accession>
<name>A0A6G7EHU5_9CAUL</name>